<dbReference type="Proteomes" id="UP000002026">
    <property type="component" value="Chromosome"/>
</dbReference>
<dbReference type="RefSeq" id="WP_012799161.1">
    <property type="nucleotide sequence ID" value="NC_013165.1"/>
</dbReference>
<dbReference type="STRING" id="471855.Shel_20480"/>
<organism evidence="1 2">
    <name type="scientific">Slackia heliotrinireducens (strain ATCC 29202 / DSM 20476 / NCTC 11029 / RHS 1)</name>
    <name type="common">Peptococcus heliotrinreducens</name>
    <dbReference type="NCBI Taxonomy" id="471855"/>
    <lineage>
        <taxon>Bacteria</taxon>
        <taxon>Bacillati</taxon>
        <taxon>Actinomycetota</taxon>
        <taxon>Coriobacteriia</taxon>
        <taxon>Eggerthellales</taxon>
        <taxon>Eggerthellaceae</taxon>
        <taxon>Slackia</taxon>
    </lineage>
</organism>
<keyword evidence="2" id="KW-1185">Reference proteome</keyword>
<sequence length="86" mass="9726">MRSSVFADVREWDVVEQNASGKPVHLQREINGLLVSLEYDDVRGSWRYSITRLQPHDAIVVDHDGGAFLAGAMHAAFMAMRLRRMA</sequence>
<gene>
    <name evidence="1" type="ordered locus">Shel_20480</name>
</gene>
<accession>C7N825</accession>
<dbReference type="AlphaFoldDB" id="C7N825"/>
<evidence type="ECO:0000313" key="2">
    <source>
        <dbReference type="Proteomes" id="UP000002026"/>
    </source>
</evidence>
<reference evidence="1 2" key="1">
    <citation type="journal article" date="2009" name="Stand. Genomic Sci.">
        <title>Complete genome sequence of Slackia heliotrinireducens type strain (RHS 1).</title>
        <authorList>
            <person name="Pukall R."/>
            <person name="Lapidus A."/>
            <person name="Nolan M."/>
            <person name="Copeland A."/>
            <person name="Glavina Del Rio T."/>
            <person name="Lucas S."/>
            <person name="Chen F."/>
            <person name="Tice H."/>
            <person name="Cheng J.F."/>
            <person name="Chertkov O."/>
            <person name="Bruce D."/>
            <person name="Goodwin L."/>
            <person name="Kuske C."/>
            <person name="Brettin T."/>
            <person name="Detter J.C."/>
            <person name="Han C."/>
            <person name="Pitluck S."/>
            <person name="Pati A."/>
            <person name="Mavrommatis K."/>
            <person name="Ivanova N."/>
            <person name="Ovchinnikova G."/>
            <person name="Chen A."/>
            <person name="Palaniappan K."/>
            <person name="Schneider S."/>
            <person name="Rohde M."/>
            <person name="Chain P."/>
            <person name="D'haeseleer P."/>
            <person name="Goker M."/>
            <person name="Bristow J."/>
            <person name="Eisen J.A."/>
            <person name="Markowitz V."/>
            <person name="Kyrpides N.C."/>
            <person name="Klenk H.P."/>
            <person name="Hugenholtz P."/>
        </authorList>
    </citation>
    <scope>NUCLEOTIDE SEQUENCE [LARGE SCALE GENOMIC DNA]</scope>
    <source>
        <strain evidence="2">ATCC 29202 / DSM 20476 / NCTC 11029 / RHS 1</strain>
    </source>
</reference>
<protein>
    <submittedName>
        <fullName evidence="1">Uncharacterized protein</fullName>
    </submittedName>
</protein>
<dbReference type="KEGG" id="shi:Shel_20480"/>
<name>C7N825_SLAHD</name>
<dbReference type="HOGENOM" id="CLU_2496231_0_0_11"/>
<dbReference type="EMBL" id="CP001684">
    <property type="protein sequence ID" value="ACV23060.1"/>
    <property type="molecule type" value="Genomic_DNA"/>
</dbReference>
<evidence type="ECO:0000313" key="1">
    <source>
        <dbReference type="EMBL" id="ACV23060.1"/>
    </source>
</evidence>
<proteinExistence type="predicted"/>